<dbReference type="InterPro" id="IPR036388">
    <property type="entry name" value="WH-like_DNA-bd_sf"/>
</dbReference>
<comment type="caution">
    <text evidence="5">The sequence shown here is derived from an EMBL/GenBank/DDBJ whole genome shotgun (WGS) entry which is preliminary data.</text>
</comment>
<organism evidence="5 6">
    <name type="scientific">Panicum virgatum</name>
    <name type="common">Blackwell switchgrass</name>
    <dbReference type="NCBI Taxonomy" id="38727"/>
    <lineage>
        <taxon>Eukaryota</taxon>
        <taxon>Viridiplantae</taxon>
        <taxon>Streptophyta</taxon>
        <taxon>Embryophyta</taxon>
        <taxon>Tracheophyta</taxon>
        <taxon>Spermatophyta</taxon>
        <taxon>Magnoliopsida</taxon>
        <taxon>Liliopsida</taxon>
        <taxon>Poales</taxon>
        <taxon>Poaceae</taxon>
        <taxon>PACMAD clade</taxon>
        <taxon>Panicoideae</taxon>
        <taxon>Panicodae</taxon>
        <taxon>Paniceae</taxon>
        <taxon>Panicinae</taxon>
        <taxon>Panicum</taxon>
        <taxon>Panicum sect. Hiantes</taxon>
    </lineage>
</organism>
<keyword evidence="1" id="KW-0677">Repeat</keyword>
<keyword evidence="2" id="KW-0611">Plant defense</keyword>
<evidence type="ECO:0000313" key="6">
    <source>
        <dbReference type="Proteomes" id="UP000823388"/>
    </source>
</evidence>
<dbReference type="Proteomes" id="UP000823388">
    <property type="component" value="Chromosome 5K"/>
</dbReference>
<dbReference type="AlphaFoldDB" id="A0A8T0SIV1"/>
<keyword evidence="6" id="KW-1185">Reference proteome</keyword>
<dbReference type="PANTHER" id="PTHR23155:SF1062">
    <property type="entry name" value="OS11G0579400 PROTEIN"/>
    <property type="match status" value="1"/>
</dbReference>
<dbReference type="PANTHER" id="PTHR23155">
    <property type="entry name" value="DISEASE RESISTANCE PROTEIN RP"/>
    <property type="match status" value="1"/>
</dbReference>
<dbReference type="InterPro" id="IPR044974">
    <property type="entry name" value="Disease_R_plants"/>
</dbReference>
<name>A0A8T0SIV1_PANVG</name>
<dbReference type="Gene3D" id="1.10.10.10">
    <property type="entry name" value="Winged helix-like DNA-binding domain superfamily/Winged helix DNA-binding domain"/>
    <property type="match status" value="1"/>
</dbReference>
<gene>
    <name evidence="5" type="ORF">PVAP13_5KG299700</name>
</gene>
<dbReference type="Gene3D" id="3.80.10.10">
    <property type="entry name" value="Ribonuclease Inhibitor"/>
    <property type="match status" value="1"/>
</dbReference>
<evidence type="ECO:0000256" key="1">
    <source>
        <dbReference type="ARBA" id="ARBA00022737"/>
    </source>
</evidence>
<proteinExistence type="predicted"/>
<feature type="domain" description="Disease resistance R13L4/SHOC-2-like LRR" evidence="4">
    <location>
        <begin position="211"/>
        <end position="500"/>
    </location>
</feature>
<evidence type="ECO:0000313" key="5">
    <source>
        <dbReference type="EMBL" id="KAG2598117.1"/>
    </source>
</evidence>
<dbReference type="SUPFAM" id="SSF52058">
    <property type="entry name" value="L domain-like"/>
    <property type="match status" value="1"/>
</dbReference>
<evidence type="ECO:0000256" key="2">
    <source>
        <dbReference type="ARBA" id="ARBA00022821"/>
    </source>
</evidence>
<reference evidence="5" key="1">
    <citation type="submission" date="2020-05" db="EMBL/GenBank/DDBJ databases">
        <title>WGS assembly of Panicum virgatum.</title>
        <authorList>
            <person name="Lovell J.T."/>
            <person name="Jenkins J."/>
            <person name="Shu S."/>
            <person name="Juenger T.E."/>
            <person name="Schmutz J."/>
        </authorList>
    </citation>
    <scope>NUCLEOTIDE SEQUENCE</scope>
    <source>
        <strain evidence="5">AP13</strain>
    </source>
</reference>
<sequence length="536" mass="60379">MKIFLHHLYVNPSRKPNHMSHYSAIITQCKHLKKSTAKQVLLFCYDDLPSKYRSCLLYLTIFPQDQVIRATSLARRCIVEGLIATSTVTDSMVHAAGKGKNRATAMDETQRYLGVLVARGFVSPVEISTAGNIKSFTVHREVQEFIAKIAIDVNFVGANMPQDFARHLSVHNRIWLQECNADVEGNDFVALLPTLSASYQWQLLKLITWLVDLEGCRGLKKHHLKTICKILLLKYLSLRNTDVTELPKQIKELQCLETLDIRQTKVRALGKKTIVLPHLKHLLAGDKVTPSYGAARPEEESVSAVISMPLCVERMKNLEILSHLLKLRKLGVALDGKNAKLSDLFRQIEKLHRCLRSLSIRINQPAASGEIQFVESLNISGITSGLPHMIQELHQLAKFTLTETYLNQEGVHILGKLRGLRFLRLKQRSYSESVLAFKEEEFQALNFLLIEGSEITKVSFDEGTLPKLYRIVWSSANMEDLSGVEHLPKSHKLELNGDCNLDPVRAAIGKHPNEPLLKHNPRHQPQEDVAASSSAP</sequence>
<dbReference type="Pfam" id="PF23598">
    <property type="entry name" value="LRR_14"/>
    <property type="match status" value="1"/>
</dbReference>
<evidence type="ECO:0000256" key="3">
    <source>
        <dbReference type="SAM" id="MobiDB-lite"/>
    </source>
</evidence>
<accession>A0A8T0SIV1</accession>
<dbReference type="InterPro" id="IPR032675">
    <property type="entry name" value="LRR_dom_sf"/>
</dbReference>
<feature type="region of interest" description="Disordered" evidence="3">
    <location>
        <begin position="511"/>
        <end position="536"/>
    </location>
</feature>
<dbReference type="InterPro" id="IPR055414">
    <property type="entry name" value="LRR_R13L4/SHOC2-like"/>
</dbReference>
<dbReference type="EMBL" id="CM029045">
    <property type="protein sequence ID" value="KAG2598117.1"/>
    <property type="molecule type" value="Genomic_DNA"/>
</dbReference>
<evidence type="ECO:0000259" key="4">
    <source>
        <dbReference type="Pfam" id="PF23598"/>
    </source>
</evidence>
<dbReference type="GO" id="GO:0098542">
    <property type="term" value="P:defense response to other organism"/>
    <property type="evidence" value="ECO:0007669"/>
    <property type="project" value="TreeGrafter"/>
</dbReference>
<protein>
    <recommendedName>
        <fullName evidence="4">Disease resistance R13L4/SHOC-2-like LRR domain-containing protein</fullName>
    </recommendedName>
</protein>